<name>A0A1F5HGM6_9BACT</name>
<reference evidence="1 2" key="1">
    <citation type="journal article" date="2016" name="Nat. Commun.">
        <title>Thousands of microbial genomes shed light on interconnected biogeochemical processes in an aquifer system.</title>
        <authorList>
            <person name="Anantharaman K."/>
            <person name="Brown C.T."/>
            <person name="Hug L.A."/>
            <person name="Sharon I."/>
            <person name="Castelle C.J."/>
            <person name="Probst A.J."/>
            <person name="Thomas B.C."/>
            <person name="Singh A."/>
            <person name="Wilkins M.J."/>
            <person name="Karaoz U."/>
            <person name="Brodie E.L."/>
            <person name="Williams K.H."/>
            <person name="Hubbard S.S."/>
            <person name="Banfield J.F."/>
        </authorList>
    </citation>
    <scope>NUCLEOTIDE SEQUENCE [LARGE SCALE GENOMIC DNA]</scope>
</reference>
<evidence type="ECO:0000313" key="1">
    <source>
        <dbReference type="EMBL" id="OGE03288.1"/>
    </source>
</evidence>
<protein>
    <recommendedName>
        <fullName evidence="3">t-SNARE coiled-coil homology domain-containing protein</fullName>
    </recommendedName>
</protein>
<dbReference type="AlphaFoldDB" id="A0A1F5HGM6"/>
<evidence type="ECO:0008006" key="3">
    <source>
        <dbReference type="Google" id="ProtNLM"/>
    </source>
</evidence>
<evidence type="ECO:0000313" key="2">
    <source>
        <dbReference type="Proteomes" id="UP000176751"/>
    </source>
</evidence>
<dbReference type="Proteomes" id="UP000176751">
    <property type="component" value="Unassembled WGS sequence"/>
</dbReference>
<sequence>MADLTLKKIGDLLGKKLKPISAKLDSHDGQFKSIHAKLDEHDNQFKSIRTKLDSHDGQFKSIRTKLDEHSEKLDSLTLDMIMVQKKTDLLPDLHSLIKDTKVKVDELEERVERLETAA</sequence>
<dbReference type="Gene3D" id="1.10.287.1490">
    <property type="match status" value="1"/>
</dbReference>
<comment type="caution">
    <text evidence="1">The sequence shown here is derived from an EMBL/GenBank/DDBJ whole genome shotgun (WGS) entry which is preliminary data.</text>
</comment>
<organism evidence="1 2">
    <name type="scientific">Candidatus Curtissbacteria bacterium RIFOXYA1_FULL_41_14</name>
    <dbReference type="NCBI Taxonomy" id="1797737"/>
    <lineage>
        <taxon>Bacteria</taxon>
        <taxon>Candidatus Curtissiibacteriota</taxon>
    </lineage>
</organism>
<proteinExistence type="predicted"/>
<gene>
    <name evidence="1" type="ORF">A2196_06030</name>
</gene>
<accession>A0A1F5HGM6</accession>
<dbReference type="SUPFAM" id="SSF57997">
    <property type="entry name" value="Tropomyosin"/>
    <property type="match status" value="1"/>
</dbReference>
<dbReference type="EMBL" id="MFCA01000001">
    <property type="protein sequence ID" value="OGE03288.1"/>
    <property type="molecule type" value="Genomic_DNA"/>
</dbReference>